<reference evidence="7 8" key="1">
    <citation type="journal article" date="2007" name="Nature">
        <title>Genome of the marsupial Monodelphis domestica reveals innovation in non-coding sequences.</title>
        <authorList>
            <person name="Mikkelsen T.S."/>
            <person name="Wakefield M.J."/>
            <person name="Aken B."/>
            <person name="Amemiya C.T."/>
            <person name="Chang J.L."/>
            <person name="Duke S."/>
            <person name="Garber M."/>
            <person name="Gentles A.J."/>
            <person name="Goodstadt L."/>
            <person name="Heger A."/>
            <person name="Jurka J."/>
            <person name="Kamal M."/>
            <person name="Mauceli E."/>
            <person name="Searle S.M."/>
            <person name="Sharpe T."/>
            <person name="Baker M.L."/>
            <person name="Batzer M.A."/>
            <person name="Benos P.V."/>
            <person name="Belov K."/>
            <person name="Clamp M."/>
            <person name="Cook A."/>
            <person name="Cuff J."/>
            <person name="Das R."/>
            <person name="Davidow L."/>
            <person name="Deakin J.E."/>
            <person name="Fazzari M.J."/>
            <person name="Glass J.L."/>
            <person name="Grabherr M."/>
            <person name="Greally J.M."/>
            <person name="Gu W."/>
            <person name="Hore T.A."/>
            <person name="Huttley G.A."/>
            <person name="Kleber M."/>
            <person name="Jirtle R.L."/>
            <person name="Koina E."/>
            <person name="Lee J.T."/>
            <person name="Mahony S."/>
            <person name="Marra M.A."/>
            <person name="Miller R.D."/>
            <person name="Nicholls R.D."/>
            <person name="Oda M."/>
            <person name="Papenfuss A.T."/>
            <person name="Parra Z.E."/>
            <person name="Pollock D.D."/>
            <person name="Ray D.A."/>
            <person name="Schein J.E."/>
            <person name="Speed T.P."/>
            <person name="Thompson K."/>
            <person name="VandeBerg J.L."/>
            <person name="Wade C.M."/>
            <person name="Walker J.A."/>
            <person name="Waters P.D."/>
            <person name="Webber C."/>
            <person name="Weidman J.R."/>
            <person name="Xie X."/>
            <person name="Zody M.C."/>
            <person name="Baldwin J."/>
            <person name="Abdouelleil A."/>
            <person name="Abdulkadir J."/>
            <person name="Abebe A."/>
            <person name="Abera B."/>
            <person name="Abreu J."/>
            <person name="Acer S.C."/>
            <person name="Aftuck L."/>
            <person name="Alexander A."/>
            <person name="An P."/>
            <person name="Anderson E."/>
            <person name="Anderson S."/>
            <person name="Arachi H."/>
            <person name="Azer M."/>
            <person name="Bachantsang P."/>
            <person name="Barry A."/>
            <person name="Bayul T."/>
            <person name="Berlin A."/>
            <person name="Bessette D."/>
            <person name="Bloom T."/>
            <person name="Bloom T."/>
            <person name="Boguslavskiy L."/>
            <person name="Bonnet C."/>
            <person name="Boukhgalter B."/>
            <person name="Bourzgui I."/>
            <person name="Brown A."/>
            <person name="Cahill P."/>
            <person name="Channer S."/>
            <person name="Cheshatsang Y."/>
            <person name="Chuda L."/>
            <person name="Citroen M."/>
            <person name="Collymore A."/>
            <person name="Cooke P."/>
            <person name="Costello M."/>
            <person name="D'Aco K."/>
            <person name="Daza R."/>
            <person name="De Haan G."/>
            <person name="DeGray S."/>
            <person name="DeMaso C."/>
            <person name="Dhargay N."/>
            <person name="Dooley K."/>
            <person name="Dooley E."/>
            <person name="Doricent M."/>
            <person name="Dorje P."/>
            <person name="Dorjee K."/>
            <person name="Dupes A."/>
            <person name="Elong R."/>
            <person name="Falk J."/>
            <person name="Farina A."/>
            <person name="Faro S."/>
            <person name="Ferguson D."/>
            <person name="Fisher S."/>
            <person name="Foley C.D."/>
            <person name="Franke A."/>
            <person name="Friedrich D."/>
            <person name="Gadbois L."/>
            <person name="Gearin G."/>
            <person name="Gearin C.R."/>
            <person name="Giannoukos G."/>
            <person name="Goode T."/>
            <person name="Graham J."/>
            <person name="Grandbois E."/>
            <person name="Grewal S."/>
            <person name="Gyaltsen K."/>
            <person name="Hafez N."/>
            <person name="Hagos B."/>
            <person name="Hall J."/>
            <person name="Henson C."/>
            <person name="Hollinger A."/>
            <person name="Honan T."/>
            <person name="Huard M.D."/>
            <person name="Hughes L."/>
            <person name="Hurhula B."/>
            <person name="Husby M.E."/>
            <person name="Kamat A."/>
            <person name="Kanga B."/>
            <person name="Kashin S."/>
            <person name="Khazanovich D."/>
            <person name="Kisner P."/>
            <person name="Lance K."/>
            <person name="Lara M."/>
            <person name="Lee W."/>
            <person name="Lennon N."/>
            <person name="Letendre F."/>
            <person name="LeVine R."/>
            <person name="Lipovsky A."/>
            <person name="Liu X."/>
            <person name="Liu J."/>
            <person name="Liu S."/>
            <person name="Lokyitsang T."/>
            <person name="Lokyitsang Y."/>
            <person name="Lubonja R."/>
            <person name="Lui A."/>
            <person name="MacDonald P."/>
            <person name="Magnisalis V."/>
            <person name="Maru K."/>
            <person name="Matthews C."/>
            <person name="McCusker W."/>
            <person name="McDonough S."/>
            <person name="Mehta T."/>
            <person name="Meldrim J."/>
            <person name="Meneus L."/>
            <person name="Mihai O."/>
            <person name="Mihalev A."/>
            <person name="Mihova T."/>
            <person name="Mittelman R."/>
            <person name="Mlenga V."/>
            <person name="Montmayeur A."/>
            <person name="Mulrain L."/>
            <person name="Navidi A."/>
            <person name="Naylor J."/>
            <person name="Negash T."/>
            <person name="Nguyen T."/>
            <person name="Nguyen N."/>
            <person name="Nicol R."/>
            <person name="Norbu C."/>
            <person name="Norbu N."/>
            <person name="Novod N."/>
            <person name="O'Neill B."/>
            <person name="Osman S."/>
            <person name="Markiewicz E."/>
            <person name="Oyono O.L."/>
            <person name="Patti C."/>
            <person name="Phunkhang P."/>
            <person name="Pierre F."/>
            <person name="Priest M."/>
            <person name="Raghuraman S."/>
            <person name="Rege F."/>
            <person name="Reyes R."/>
            <person name="Rise C."/>
            <person name="Rogov P."/>
            <person name="Ross K."/>
            <person name="Ryan E."/>
            <person name="Settipalli S."/>
            <person name="Shea T."/>
            <person name="Sherpa N."/>
            <person name="Shi L."/>
            <person name="Shih D."/>
            <person name="Sparrow T."/>
            <person name="Spaulding J."/>
            <person name="Stalker J."/>
            <person name="Stange-Thomann N."/>
            <person name="Stavropoulos S."/>
            <person name="Stone C."/>
            <person name="Strader C."/>
            <person name="Tesfaye S."/>
            <person name="Thomson T."/>
            <person name="Thoulutsang Y."/>
            <person name="Thoulutsang D."/>
            <person name="Topham K."/>
            <person name="Topping I."/>
            <person name="Tsamla T."/>
            <person name="Vassiliev H."/>
            <person name="Vo A."/>
            <person name="Wangchuk T."/>
            <person name="Wangdi T."/>
            <person name="Weiand M."/>
            <person name="Wilkinson J."/>
            <person name="Wilson A."/>
            <person name="Yadav S."/>
            <person name="Young G."/>
            <person name="Yu Q."/>
            <person name="Zembek L."/>
            <person name="Zhong D."/>
            <person name="Zimmer A."/>
            <person name="Zwirko Z."/>
            <person name="Jaffe D.B."/>
            <person name="Alvarez P."/>
            <person name="Brockman W."/>
            <person name="Butler J."/>
            <person name="Chin C."/>
            <person name="Gnerre S."/>
            <person name="MacCallum I."/>
            <person name="Graves J.A."/>
            <person name="Ponting C.P."/>
            <person name="Breen M."/>
            <person name="Samollow P.B."/>
            <person name="Lander E.S."/>
            <person name="Lindblad-Toh K."/>
        </authorList>
    </citation>
    <scope>NUCLEOTIDE SEQUENCE [LARGE SCALE GENOMIC DNA]</scope>
</reference>
<dbReference type="PANTHER" id="PTHR15439:SF0">
    <property type="entry name" value="CELL DIVISION CYCLE AND APOPTOSIS REGULATOR PROTEIN 1-RELATED"/>
    <property type="match status" value="1"/>
</dbReference>
<dbReference type="GO" id="GO:0005634">
    <property type="term" value="C:nucleus"/>
    <property type="evidence" value="ECO:0007669"/>
    <property type="project" value="UniProtKB-SubCell"/>
</dbReference>
<dbReference type="Proteomes" id="UP000002280">
    <property type="component" value="Chromosome 2"/>
</dbReference>
<evidence type="ECO:0000256" key="3">
    <source>
        <dbReference type="ARBA" id="ARBA00022771"/>
    </source>
</evidence>
<dbReference type="Gene3D" id="3.10.20.90">
    <property type="entry name" value="Phosphatidylinositol 3-kinase Catalytic Subunit, Chain A, domain 1"/>
    <property type="match status" value="1"/>
</dbReference>
<dbReference type="GO" id="GO:0006397">
    <property type="term" value="P:mRNA processing"/>
    <property type="evidence" value="ECO:0007669"/>
    <property type="project" value="InterPro"/>
</dbReference>
<evidence type="ECO:0000313" key="8">
    <source>
        <dbReference type="Proteomes" id="UP000002280"/>
    </source>
</evidence>
<keyword evidence="8" id="KW-1185">Reference proteome</keyword>
<evidence type="ECO:0000259" key="6">
    <source>
        <dbReference type="PROSITE" id="PS51282"/>
    </source>
</evidence>
<dbReference type="InterPro" id="IPR033489">
    <property type="entry name" value="RBBP6"/>
</dbReference>
<sequence>MSCVHYKFFSKVNYDTIIFDGPHISVCDLKKQIMKKEKLKVTNCELQISNADTEEEYTADDALIHRNVSIIVRRAPVGGIVATSRTYVLDLTKRVSRTSKAKLIIIHDA</sequence>
<dbReference type="GO" id="GO:0008270">
    <property type="term" value="F:zinc ion binding"/>
    <property type="evidence" value="ECO:0007669"/>
    <property type="project" value="UniProtKB-KW"/>
</dbReference>
<proteinExistence type="predicted"/>
<dbReference type="GO" id="GO:0016567">
    <property type="term" value="P:protein ubiquitination"/>
    <property type="evidence" value="ECO:0007669"/>
    <property type="project" value="InterPro"/>
</dbReference>
<dbReference type="FunFam" id="3.10.20.90:FF:000070">
    <property type="entry name" value="E3 ubiquitin-protein ligase RBBP6 isoform X2"/>
    <property type="match status" value="1"/>
</dbReference>
<keyword evidence="4" id="KW-0862">Zinc</keyword>
<feature type="domain" description="DWNN" evidence="6">
    <location>
        <begin position="4"/>
        <end position="76"/>
    </location>
</feature>
<protein>
    <recommendedName>
        <fullName evidence="6">DWNN domain-containing protein</fullName>
    </recommendedName>
</protein>
<dbReference type="Ensembl" id="ENSMODT00000074096.1">
    <property type="protein sequence ID" value="ENSMODP00000048478.1"/>
    <property type="gene ID" value="ENSMODG00000045599.1"/>
</dbReference>
<dbReference type="AlphaFoldDB" id="A0A5F8GLE8"/>
<evidence type="ECO:0000256" key="4">
    <source>
        <dbReference type="ARBA" id="ARBA00022833"/>
    </source>
</evidence>
<name>A0A5F8GLE8_MONDO</name>
<reference evidence="7" key="3">
    <citation type="submission" date="2025-09" db="UniProtKB">
        <authorList>
            <consortium name="Ensembl"/>
        </authorList>
    </citation>
    <scope>IDENTIFICATION</scope>
</reference>
<evidence type="ECO:0000313" key="7">
    <source>
        <dbReference type="Ensembl" id="ENSMODP00000048478.1"/>
    </source>
</evidence>
<dbReference type="Pfam" id="PF08783">
    <property type="entry name" value="DWNN"/>
    <property type="match status" value="1"/>
</dbReference>
<dbReference type="STRING" id="13616.ENSMODP00000048478"/>
<dbReference type="PROSITE" id="PS51282">
    <property type="entry name" value="DWNN"/>
    <property type="match status" value="1"/>
</dbReference>
<evidence type="ECO:0000256" key="2">
    <source>
        <dbReference type="ARBA" id="ARBA00022723"/>
    </source>
</evidence>
<comment type="subcellular location">
    <subcellularLocation>
        <location evidence="1">Nucleus</location>
    </subcellularLocation>
</comment>
<organism evidence="7 8">
    <name type="scientific">Monodelphis domestica</name>
    <name type="common">Gray short-tailed opossum</name>
    <dbReference type="NCBI Taxonomy" id="13616"/>
    <lineage>
        <taxon>Eukaryota</taxon>
        <taxon>Metazoa</taxon>
        <taxon>Chordata</taxon>
        <taxon>Craniata</taxon>
        <taxon>Vertebrata</taxon>
        <taxon>Euteleostomi</taxon>
        <taxon>Mammalia</taxon>
        <taxon>Metatheria</taxon>
        <taxon>Didelphimorphia</taxon>
        <taxon>Didelphidae</taxon>
        <taxon>Monodelphis</taxon>
    </lineage>
</organism>
<reference evidence="7" key="2">
    <citation type="submission" date="2025-08" db="UniProtKB">
        <authorList>
            <consortium name="Ensembl"/>
        </authorList>
    </citation>
    <scope>IDENTIFICATION</scope>
</reference>
<dbReference type="GO" id="GO:0061630">
    <property type="term" value="F:ubiquitin protein ligase activity"/>
    <property type="evidence" value="ECO:0007669"/>
    <property type="project" value="InterPro"/>
</dbReference>
<keyword evidence="3" id="KW-0863">Zinc-finger</keyword>
<keyword evidence="2" id="KW-0479">Metal-binding</keyword>
<dbReference type="OMA" id="KVTNCEL"/>
<evidence type="ECO:0000256" key="5">
    <source>
        <dbReference type="ARBA" id="ARBA00023242"/>
    </source>
</evidence>
<dbReference type="SMART" id="SM01180">
    <property type="entry name" value="DWNN"/>
    <property type="match status" value="1"/>
</dbReference>
<dbReference type="InterPro" id="IPR014891">
    <property type="entry name" value="DWNN_domain"/>
</dbReference>
<dbReference type="PANTHER" id="PTHR15439">
    <property type="entry name" value="RETINOBLASTOMA-BINDING PROTEIN 6"/>
    <property type="match status" value="1"/>
</dbReference>
<accession>A0A5F8GLE8</accession>
<keyword evidence="5" id="KW-0539">Nucleus</keyword>
<evidence type="ECO:0000256" key="1">
    <source>
        <dbReference type="ARBA" id="ARBA00004123"/>
    </source>
</evidence>
<dbReference type="GeneTree" id="ENSGT00940000159365"/>
<dbReference type="InParanoid" id="A0A5F8GLE8"/>